<gene>
    <name evidence="1" type="ORF">CHC_T00004113001</name>
</gene>
<name>R7QDS4_CHOCR</name>
<proteinExistence type="predicted"/>
<evidence type="ECO:0000313" key="2">
    <source>
        <dbReference type="Proteomes" id="UP000012073"/>
    </source>
</evidence>
<dbReference type="RefSeq" id="XP_005715410.1">
    <property type="nucleotide sequence ID" value="XM_005715353.1"/>
</dbReference>
<accession>R7QDS4</accession>
<evidence type="ECO:0000313" key="1">
    <source>
        <dbReference type="EMBL" id="CDF35591.1"/>
    </source>
</evidence>
<keyword evidence="2" id="KW-1185">Reference proteome</keyword>
<dbReference type="Gramene" id="CDF35591">
    <property type="protein sequence ID" value="CDF35591"/>
    <property type="gene ID" value="CHC_T00004113001"/>
</dbReference>
<dbReference type="EMBL" id="HG001736">
    <property type="protein sequence ID" value="CDF35591.1"/>
    <property type="molecule type" value="Genomic_DNA"/>
</dbReference>
<protein>
    <submittedName>
        <fullName evidence="1">Uncharacterized protein</fullName>
    </submittedName>
</protein>
<organism evidence="1 2">
    <name type="scientific">Chondrus crispus</name>
    <name type="common">Carrageen Irish moss</name>
    <name type="synonym">Polymorpha crispa</name>
    <dbReference type="NCBI Taxonomy" id="2769"/>
    <lineage>
        <taxon>Eukaryota</taxon>
        <taxon>Rhodophyta</taxon>
        <taxon>Florideophyceae</taxon>
        <taxon>Rhodymeniophycidae</taxon>
        <taxon>Gigartinales</taxon>
        <taxon>Gigartinaceae</taxon>
        <taxon>Chondrus</taxon>
    </lineage>
</organism>
<reference evidence="2" key="1">
    <citation type="journal article" date="2013" name="Proc. Natl. Acad. Sci. U.S.A.">
        <title>Genome structure and metabolic features in the red seaweed Chondrus crispus shed light on evolution of the Archaeplastida.</title>
        <authorList>
            <person name="Collen J."/>
            <person name="Porcel B."/>
            <person name="Carre W."/>
            <person name="Ball S.G."/>
            <person name="Chaparro C."/>
            <person name="Tonon T."/>
            <person name="Barbeyron T."/>
            <person name="Michel G."/>
            <person name="Noel B."/>
            <person name="Valentin K."/>
            <person name="Elias M."/>
            <person name="Artiguenave F."/>
            <person name="Arun A."/>
            <person name="Aury J.M."/>
            <person name="Barbosa-Neto J.F."/>
            <person name="Bothwell J.H."/>
            <person name="Bouget F.Y."/>
            <person name="Brillet L."/>
            <person name="Cabello-Hurtado F."/>
            <person name="Capella-Gutierrez S."/>
            <person name="Charrier B."/>
            <person name="Cladiere L."/>
            <person name="Cock J.M."/>
            <person name="Coelho S.M."/>
            <person name="Colleoni C."/>
            <person name="Czjzek M."/>
            <person name="Da Silva C."/>
            <person name="Delage L."/>
            <person name="Denoeud F."/>
            <person name="Deschamps P."/>
            <person name="Dittami S.M."/>
            <person name="Gabaldon T."/>
            <person name="Gachon C.M."/>
            <person name="Groisillier A."/>
            <person name="Herve C."/>
            <person name="Jabbari K."/>
            <person name="Katinka M."/>
            <person name="Kloareg B."/>
            <person name="Kowalczyk N."/>
            <person name="Labadie K."/>
            <person name="Leblanc C."/>
            <person name="Lopez P.J."/>
            <person name="McLachlan D.H."/>
            <person name="Meslet-Cladiere L."/>
            <person name="Moustafa A."/>
            <person name="Nehr Z."/>
            <person name="Nyvall Collen P."/>
            <person name="Panaud O."/>
            <person name="Partensky F."/>
            <person name="Poulain J."/>
            <person name="Rensing S.A."/>
            <person name="Rousvoal S."/>
            <person name="Samson G."/>
            <person name="Symeonidi A."/>
            <person name="Weissenbach J."/>
            <person name="Zambounis A."/>
            <person name="Wincker P."/>
            <person name="Boyen C."/>
        </authorList>
    </citation>
    <scope>NUCLEOTIDE SEQUENCE [LARGE SCALE GENOMIC DNA]</scope>
    <source>
        <strain evidence="2">cv. Stackhouse</strain>
    </source>
</reference>
<dbReference type="AlphaFoldDB" id="R7QDS4"/>
<dbReference type="KEGG" id="ccp:CHC_T00004113001"/>
<sequence>MYDVSYIKVHTRRVQPGIICSQFWGHGATPRRVKKRYARLHYRRTSTCRSILLVKIGSRGTQMYCFFRYVRYMVHKKAQTNACSFPQLTRTSPKPSRSIFRVNRTTPAPGAHLCWRCQTGCATLT</sequence>
<dbReference type="Proteomes" id="UP000012073">
    <property type="component" value="Unassembled WGS sequence"/>
</dbReference>
<dbReference type="GeneID" id="17323126"/>